<keyword evidence="2" id="KW-0472">Membrane</keyword>
<dbReference type="Gene3D" id="1.10.101.10">
    <property type="entry name" value="PGBD-like superfamily/PGBD"/>
    <property type="match status" value="1"/>
</dbReference>
<dbReference type="Pfam" id="PF01471">
    <property type="entry name" value="PG_binding_1"/>
    <property type="match status" value="1"/>
</dbReference>
<reference evidence="4 5" key="1">
    <citation type="journal article" date="2016" name="Nat. Commun.">
        <title>Thousands of microbial genomes shed light on interconnected biogeochemical processes in an aquifer system.</title>
        <authorList>
            <person name="Anantharaman K."/>
            <person name="Brown C.T."/>
            <person name="Hug L.A."/>
            <person name="Sharon I."/>
            <person name="Castelle C.J."/>
            <person name="Probst A.J."/>
            <person name="Thomas B.C."/>
            <person name="Singh A."/>
            <person name="Wilkins M.J."/>
            <person name="Karaoz U."/>
            <person name="Brodie E.L."/>
            <person name="Williams K.H."/>
            <person name="Hubbard S.S."/>
            <person name="Banfield J.F."/>
        </authorList>
    </citation>
    <scope>NUCLEOTIDE SEQUENCE [LARGE SCALE GENOMIC DNA]</scope>
</reference>
<protein>
    <recommendedName>
        <fullName evidence="3">Peptidoglycan binding-like domain-containing protein</fullName>
    </recommendedName>
</protein>
<dbReference type="CDD" id="cd14686">
    <property type="entry name" value="bZIP"/>
    <property type="match status" value="1"/>
</dbReference>
<feature type="region of interest" description="Disordered" evidence="1">
    <location>
        <begin position="51"/>
        <end position="79"/>
    </location>
</feature>
<evidence type="ECO:0000313" key="4">
    <source>
        <dbReference type="EMBL" id="OGI65095.1"/>
    </source>
</evidence>
<dbReference type="SUPFAM" id="SSF47090">
    <property type="entry name" value="PGBD-like"/>
    <property type="match status" value="1"/>
</dbReference>
<sequence>MENFKFTIFAIVGLVAVGLLGYWSLVSIESGTEHAAREKIEQLQKENEELKTEVESLKNELSQYQPEEKPAPSEEQNIQPGTVAPVYEHQVLIDELEKLITDNVVIKLKSRGTRVGTIQKFLNIYNGTSNRVDNDYGASTQKAVMGFQKASGLPSDGEAGKTTFEKMIEWLKKQ</sequence>
<evidence type="ECO:0000256" key="1">
    <source>
        <dbReference type="SAM" id="MobiDB-lite"/>
    </source>
</evidence>
<feature type="domain" description="Peptidoglycan binding-like" evidence="3">
    <location>
        <begin position="111"/>
        <end position="167"/>
    </location>
</feature>
<keyword evidence="2" id="KW-0812">Transmembrane</keyword>
<evidence type="ECO:0000259" key="3">
    <source>
        <dbReference type="Pfam" id="PF01471"/>
    </source>
</evidence>
<evidence type="ECO:0000313" key="5">
    <source>
        <dbReference type="Proteomes" id="UP000177370"/>
    </source>
</evidence>
<feature type="transmembrane region" description="Helical" evidence="2">
    <location>
        <begin position="6"/>
        <end position="25"/>
    </location>
</feature>
<dbReference type="InterPro" id="IPR036365">
    <property type="entry name" value="PGBD-like_sf"/>
</dbReference>
<organism evidence="4 5">
    <name type="scientific">Candidatus Nomurabacteria bacterium RIFCSPHIGHO2_01_FULL_40_24b</name>
    <dbReference type="NCBI Taxonomy" id="1801739"/>
    <lineage>
        <taxon>Bacteria</taxon>
        <taxon>Candidatus Nomuraibacteriota</taxon>
    </lineage>
</organism>
<name>A0A1F6V636_9BACT</name>
<dbReference type="Proteomes" id="UP000177370">
    <property type="component" value="Unassembled WGS sequence"/>
</dbReference>
<dbReference type="InterPro" id="IPR002477">
    <property type="entry name" value="Peptidoglycan-bd-like"/>
</dbReference>
<evidence type="ECO:0000256" key="2">
    <source>
        <dbReference type="SAM" id="Phobius"/>
    </source>
</evidence>
<gene>
    <name evidence="4" type="ORF">A2647_04050</name>
</gene>
<keyword evidence="2" id="KW-1133">Transmembrane helix</keyword>
<comment type="caution">
    <text evidence="4">The sequence shown here is derived from an EMBL/GenBank/DDBJ whole genome shotgun (WGS) entry which is preliminary data.</text>
</comment>
<proteinExistence type="predicted"/>
<dbReference type="EMBL" id="MFTP01000022">
    <property type="protein sequence ID" value="OGI65095.1"/>
    <property type="molecule type" value="Genomic_DNA"/>
</dbReference>
<dbReference type="InterPro" id="IPR036366">
    <property type="entry name" value="PGBDSf"/>
</dbReference>
<accession>A0A1F6V636</accession>
<dbReference type="AlphaFoldDB" id="A0A1F6V636"/>